<gene>
    <name evidence="4" type="ORF">EA71_02969</name>
</gene>
<proteinExistence type="predicted"/>
<feature type="domain" description="FMN-binding" evidence="3">
    <location>
        <begin position="77"/>
        <end position="168"/>
    </location>
</feature>
<name>A0A367CB73_9ENTE</name>
<feature type="signal peptide" evidence="2">
    <location>
        <begin position="1"/>
        <end position="25"/>
    </location>
</feature>
<dbReference type="InterPro" id="IPR007329">
    <property type="entry name" value="FMN-bd"/>
</dbReference>
<evidence type="ECO:0000256" key="1">
    <source>
        <dbReference type="SAM" id="MobiDB-lite"/>
    </source>
</evidence>
<dbReference type="GO" id="GO:0010181">
    <property type="term" value="F:FMN binding"/>
    <property type="evidence" value="ECO:0007669"/>
    <property type="project" value="InterPro"/>
</dbReference>
<dbReference type="Gene3D" id="3.90.1010.20">
    <property type="match status" value="2"/>
</dbReference>
<dbReference type="AlphaFoldDB" id="A0A367CB73"/>
<feature type="domain" description="FMN-binding" evidence="3">
    <location>
        <begin position="199"/>
        <end position="295"/>
    </location>
</feature>
<protein>
    <submittedName>
        <fullName evidence="4">FMN-binding protein</fullName>
    </submittedName>
</protein>
<dbReference type="PROSITE" id="PS51257">
    <property type="entry name" value="PROKAR_LIPOPROTEIN"/>
    <property type="match status" value="1"/>
</dbReference>
<sequence length="311" mass="33490">MKNKRFVTGFAVLAFSALVLGACGADDNGSSNSSSSSEASTAQTSESATTESSAKVVAGGELKDGTYKLEEKNYSNGYRAVFEMVVKDGKITESKYDNINEKGESKTKDAEYNKNMDAKAGTSPEKFIPELNEQFVKAQSAGGVEVVTGATHSSESFQNYAQQLIQAAQAGNTDTIEIDNGADLKDGTYKLEEKNYSNGYRVQFEMTVAGGKVTDSKFDYIDKDGKSKQDDTEYNENMKAKSGTEPKTYIPALNDELVKAMGEEDGSPADVEVVTGATHSSHSFIMYAQQLVNAAEKGDTQTIEVDNIVTK</sequence>
<feature type="chain" id="PRO_5039630955" evidence="2">
    <location>
        <begin position="26"/>
        <end position="311"/>
    </location>
</feature>
<reference evidence="4 5" key="1">
    <citation type="submission" date="2015-06" db="EMBL/GenBank/DDBJ databases">
        <title>The Genome Sequence of Enterococcus durans 4EA1.</title>
        <authorList>
            <consortium name="The Broad Institute Genomics Platform"/>
            <consortium name="The Broad Institute Genome Sequencing Center for Infectious Disease"/>
            <person name="Earl A.M."/>
            <person name="Van Tyne D."/>
            <person name="Lebreton F."/>
            <person name="Saavedra J.T."/>
            <person name="Gilmore M.S."/>
            <person name="Manson Mcguire A."/>
            <person name="Clock S."/>
            <person name="Crupain M."/>
            <person name="Rangan U."/>
            <person name="Young S."/>
            <person name="Abouelleil A."/>
            <person name="Cao P."/>
            <person name="Chapman S.B."/>
            <person name="Griggs A."/>
            <person name="Priest M."/>
            <person name="Shea T."/>
            <person name="Wortman J."/>
            <person name="Nusbaum C."/>
            <person name="Birren B."/>
        </authorList>
    </citation>
    <scope>NUCLEOTIDE SEQUENCE [LARGE SCALE GENOMIC DNA]</scope>
    <source>
        <strain evidence="4 5">4EA1</strain>
    </source>
</reference>
<evidence type="ECO:0000313" key="5">
    <source>
        <dbReference type="Proteomes" id="UP000252797"/>
    </source>
</evidence>
<dbReference type="InterPro" id="IPR049652">
    <property type="entry name" value="PplA-like"/>
</dbReference>
<evidence type="ECO:0000313" key="4">
    <source>
        <dbReference type="EMBL" id="RCA09652.1"/>
    </source>
</evidence>
<organism evidence="4 5">
    <name type="scientific">Enterococcus durans</name>
    <dbReference type="NCBI Taxonomy" id="53345"/>
    <lineage>
        <taxon>Bacteria</taxon>
        <taxon>Bacillati</taxon>
        <taxon>Bacillota</taxon>
        <taxon>Bacilli</taxon>
        <taxon>Lactobacillales</taxon>
        <taxon>Enterococcaceae</taxon>
        <taxon>Enterococcus</taxon>
    </lineage>
</organism>
<dbReference type="Pfam" id="PF04205">
    <property type="entry name" value="FMN_bind"/>
    <property type="match status" value="2"/>
</dbReference>
<keyword evidence="2" id="KW-0732">Signal</keyword>
<comment type="caution">
    <text evidence="4">The sequence shown here is derived from an EMBL/GenBank/DDBJ whole genome shotgun (WGS) entry which is preliminary data.</text>
</comment>
<dbReference type="NCBIfam" id="NF041941">
    <property type="entry name" value="lipo_FMN_PplA"/>
    <property type="match status" value="1"/>
</dbReference>
<dbReference type="Proteomes" id="UP000252797">
    <property type="component" value="Unassembled WGS sequence"/>
</dbReference>
<dbReference type="SMART" id="SM00900">
    <property type="entry name" value="FMN_bind"/>
    <property type="match status" value="2"/>
</dbReference>
<feature type="compositionally biased region" description="Low complexity" evidence="1">
    <location>
        <begin position="30"/>
        <end position="54"/>
    </location>
</feature>
<dbReference type="EMBL" id="LEPB01000007">
    <property type="protein sequence ID" value="RCA09652.1"/>
    <property type="molecule type" value="Genomic_DNA"/>
</dbReference>
<accession>A0A367CB73</accession>
<dbReference type="GO" id="GO:0016020">
    <property type="term" value="C:membrane"/>
    <property type="evidence" value="ECO:0007669"/>
    <property type="project" value="InterPro"/>
</dbReference>
<evidence type="ECO:0000259" key="3">
    <source>
        <dbReference type="SMART" id="SM00900"/>
    </source>
</evidence>
<feature type="region of interest" description="Disordered" evidence="1">
    <location>
        <begin position="27"/>
        <end position="56"/>
    </location>
</feature>
<dbReference type="RefSeq" id="WP_113846419.1">
    <property type="nucleotide sequence ID" value="NZ_CABGKH010000006.1"/>
</dbReference>
<evidence type="ECO:0000256" key="2">
    <source>
        <dbReference type="SAM" id="SignalP"/>
    </source>
</evidence>